<gene>
    <name evidence="1" type="ORF">TRAPUB_457</name>
</gene>
<dbReference type="EMBL" id="MNAD01001022">
    <property type="protein sequence ID" value="OJT08641.1"/>
    <property type="molecule type" value="Genomic_DNA"/>
</dbReference>
<dbReference type="STRING" id="154538.A0A1M2VM19"/>
<evidence type="ECO:0000313" key="2">
    <source>
        <dbReference type="Proteomes" id="UP000184267"/>
    </source>
</evidence>
<protein>
    <submittedName>
        <fullName evidence="1">Uncharacterized protein</fullName>
    </submittedName>
</protein>
<dbReference type="Proteomes" id="UP000184267">
    <property type="component" value="Unassembled WGS sequence"/>
</dbReference>
<keyword evidence="2" id="KW-1185">Reference proteome</keyword>
<dbReference type="OMA" id="WESKSPF"/>
<accession>A0A1M2VM19</accession>
<sequence>MLSSVDLLLAFVILGPVLWEGAAWLARRRAATPGELGRYQPAAYTFSASAEIGLDKTTHLHFAPPSAPNRNTHAISSITRDFGGNEVLSGIRPTLRPIKTEPSFTYNRSVHEDIHGIDVASDHVHGVKLPFRDSRICVKGKTPDLDIIVTWWESKSPFKILAPPDLSESNNILELGDVYVHRAPDHEQLWVRIPAAGSDGRWKPVTQGHIRGDGRVLTLTEGRKLPSWLERSWFKKRLHQSTLFLS</sequence>
<dbReference type="OrthoDB" id="2719712at2759"/>
<dbReference type="AlphaFoldDB" id="A0A1M2VM19"/>
<name>A0A1M2VM19_TRAPU</name>
<comment type="caution">
    <text evidence="1">The sequence shown here is derived from an EMBL/GenBank/DDBJ whole genome shotgun (WGS) entry which is preliminary data.</text>
</comment>
<reference evidence="1 2" key="1">
    <citation type="submission" date="2016-10" db="EMBL/GenBank/DDBJ databases">
        <title>Genome sequence of the basidiomycete white-rot fungus Trametes pubescens.</title>
        <authorList>
            <person name="Makela M.R."/>
            <person name="Granchi Z."/>
            <person name="Peng M."/>
            <person name="De Vries R.P."/>
            <person name="Grigoriev I."/>
            <person name="Riley R."/>
            <person name="Hilden K."/>
        </authorList>
    </citation>
    <scope>NUCLEOTIDE SEQUENCE [LARGE SCALE GENOMIC DNA]</scope>
    <source>
        <strain evidence="1 2">FBCC735</strain>
    </source>
</reference>
<evidence type="ECO:0000313" key="1">
    <source>
        <dbReference type="EMBL" id="OJT08641.1"/>
    </source>
</evidence>
<organism evidence="1 2">
    <name type="scientific">Trametes pubescens</name>
    <name type="common">White-rot fungus</name>
    <dbReference type="NCBI Taxonomy" id="154538"/>
    <lineage>
        <taxon>Eukaryota</taxon>
        <taxon>Fungi</taxon>
        <taxon>Dikarya</taxon>
        <taxon>Basidiomycota</taxon>
        <taxon>Agaricomycotina</taxon>
        <taxon>Agaricomycetes</taxon>
        <taxon>Polyporales</taxon>
        <taxon>Polyporaceae</taxon>
        <taxon>Trametes</taxon>
    </lineage>
</organism>
<proteinExistence type="predicted"/>